<protein>
    <submittedName>
        <fullName evidence="2">Uncharacterized protein</fullName>
    </submittedName>
</protein>
<reference evidence="2 3" key="1">
    <citation type="journal article" date="2015" name="Genome Biol. Evol.">
        <title>Comparative Genomics of a Bacterivorous Green Alga Reveals Evolutionary Causalities and Consequences of Phago-Mixotrophic Mode of Nutrition.</title>
        <authorList>
            <person name="Burns J.A."/>
            <person name="Paasch A."/>
            <person name="Narechania A."/>
            <person name="Kim E."/>
        </authorList>
    </citation>
    <scope>NUCLEOTIDE SEQUENCE [LARGE SCALE GENOMIC DNA]</scope>
    <source>
        <strain evidence="2 3">PLY_AMNH</strain>
    </source>
</reference>
<feature type="region of interest" description="Disordered" evidence="1">
    <location>
        <begin position="241"/>
        <end position="360"/>
    </location>
</feature>
<proteinExistence type="predicted"/>
<evidence type="ECO:0000313" key="3">
    <source>
        <dbReference type="Proteomes" id="UP001190700"/>
    </source>
</evidence>
<feature type="region of interest" description="Disordered" evidence="1">
    <location>
        <begin position="138"/>
        <end position="183"/>
    </location>
</feature>
<gene>
    <name evidence="2" type="ORF">CYMTET_30738</name>
</gene>
<feature type="compositionally biased region" description="Basic and acidic residues" evidence="1">
    <location>
        <begin position="143"/>
        <end position="160"/>
    </location>
</feature>
<sequence length="360" mass="39487">MSRSRSDSFFHVSWRKLRKFFNSRKEDNEVHPVVNTSTETSPPTLAQQFQTDIPDNSFQDDKKRKSWFQRFQKFAEEYQNFLAVAGDKMRKSGEYVRKSAFQKKTAEEELLSKRNPNSKLRLFNKIVGDEWEALFGRAGGRAVAREKEDSEGKRSRESSKEATLAKGGDGETSGGASHGADAMEPKNLINIDWLDQPLISTPITSTEADTKSGSEAVQDMTSRFDGEGVTDEAATDAYQLPQLVGGPQAPPAYGESGMDIQSDADGARRRETGLGTSSNGELHASLVPDDGSHKSATPHNRALEKGHNTHNKKGHNTHNKKGHKAANSMTTTSDVDEGSLLPGPSPDKLLFCNSESMVGP</sequence>
<feature type="region of interest" description="Disordered" evidence="1">
    <location>
        <begin position="203"/>
        <end position="222"/>
    </location>
</feature>
<evidence type="ECO:0000256" key="1">
    <source>
        <dbReference type="SAM" id="MobiDB-lite"/>
    </source>
</evidence>
<dbReference type="EMBL" id="LGRX02017885">
    <property type="protein sequence ID" value="KAK3260296.1"/>
    <property type="molecule type" value="Genomic_DNA"/>
</dbReference>
<dbReference type="Proteomes" id="UP001190700">
    <property type="component" value="Unassembled WGS sequence"/>
</dbReference>
<comment type="caution">
    <text evidence="2">The sequence shown here is derived from an EMBL/GenBank/DDBJ whole genome shotgun (WGS) entry which is preliminary data.</text>
</comment>
<accession>A0AAE0KTL2</accession>
<keyword evidence="3" id="KW-1185">Reference proteome</keyword>
<organism evidence="2 3">
    <name type="scientific">Cymbomonas tetramitiformis</name>
    <dbReference type="NCBI Taxonomy" id="36881"/>
    <lineage>
        <taxon>Eukaryota</taxon>
        <taxon>Viridiplantae</taxon>
        <taxon>Chlorophyta</taxon>
        <taxon>Pyramimonadophyceae</taxon>
        <taxon>Pyramimonadales</taxon>
        <taxon>Pyramimonadaceae</taxon>
        <taxon>Cymbomonas</taxon>
    </lineage>
</organism>
<name>A0AAE0KTL2_9CHLO</name>
<dbReference type="AlphaFoldDB" id="A0AAE0KTL2"/>
<feature type="compositionally biased region" description="Polar residues" evidence="1">
    <location>
        <begin position="203"/>
        <end position="221"/>
    </location>
</feature>
<evidence type="ECO:0000313" key="2">
    <source>
        <dbReference type="EMBL" id="KAK3260296.1"/>
    </source>
</evidence>
<feature type="compositionally biased region" description="Basic residues" evidence="1">
    <location>
        <begin position="308"/>
        <end position="324"/>
    </location>
</feature>